<dbReference type="RefSeq" id="WP_094028255.1">
    <property type="nucleotide sequence ID" value="NZ_NGAF01000036.1"/>
</dbReference>
<dbReference type="EMBL" id="NGAF01000036">
    <property type="protein sequence ID" value="OXR40249.1"/>
    <property type="molecule type" value="Genomic_DNA"/>
</dbReference>
<keyword evidence="3" id="KW-1185">Reference proteome</keyword>
<dbReference type="AlphaFoldDB" id="A0A231GUE9"/>
<protein>
    <recommendedName>
        <fullName evidence="4">DUF4913 domain-containing protein</fullName>
    </recommendedName>
</protein>
<comment type="caution">
    <text evidence="2">The sequence shown here is derived from an EMBL/GenBank/DDBJ whole genome shotgun (WGS) entry which is preliminary data.</text>
</comment>
<dbReference type="Pfam" id="PF16259">
    <property type="entry name" value="DUF4913"/>
    <property type="match status" value="1"/>
</dbReference>
<accession>A0A231GUE9</accession>
<reference evidence="2 3" key="1">
    <citation type="submission" date="2017-07" db="EMBL/GenBank/DDBJ databases">
        <title>First draft Genome Sequence of Nocardia cerradoensis isolated from human infection.</title>
        <authorList>
            <person name="Carrasco G."/>
        </authorList>
    </citation>
    <scope>NUCLEOTIDE SEQUENCE [LARGE SCALE GENOMIC DNA]</scope>
    <source>
        <strain evidence="2 3">CNM20130759</strain>
    </source>
</reference>
<feature type="region of interest" description="Disordered" evidence="1">
    <location>
        <begin position="1"/>
        <end position="20"/>
    </location>
</feature>
<name>A0A231GUE9_9NOCA</name>
<evidence type="ECO:0000313" key="2">
    <source>
        <dbReference type="EMBL" id="OXR40249.1"/>
    </source>
</evidence>
<dbReference type="InterPro" id="IPR032584">
    <property type="entry name" value="DUF4913"/>
</dbReference>
<sequence>MTDTTTSTNGAAPTNGAGPAAAQIIPTAELGELMDAVVRKAVSAKFAEKAKDIAAEVVEKLLTPEIREQMAETAAHEAELALNPPVVVEPEPEPEPVVVAEEKPKNEYDNEYDFVQDYVCNVYRREIAGSSRTAKQNFRWCPQWWRHGEARGRLKALWTAFEALRQGETVEQSVFWLTHFGPQMNALMDPEGPFKHCSPEGHNIHGVLAELPMDPWPGETEAEATASGLVVPTGPTVHHQRIIRTDFP</sequence>
<organism evidence="2 3">
    <name type="scientific">Nocardia cerradoensis</name>
    <dbReference type="NCBI Taxonomy" id="85688"/>
    <lineage>
        <taxon>Bacteria</taxon>
        <taxon>Bacillati</taxon>
        <taxon>Actinomycetota</taxon>
        <taxon>Actinomycetes</taxon>
        <taxon>Mycobacteriales</taxon>
        <taxon>Nocardiaceae</taxon>
        <taxon>Nocardia</taxon>
    </lineage>
</organism>
<gene>
    <name evidence="2" type="ORF">B7C42_07674</name>
</gene>
<evidence type="ECO:0000256" key="1">
    <source>
        <dbReference type="SAM" id="MobiDB-lite"/>
    </source>
</evidence>
<proteinExistence type="predicted"/>
<dbReference type="Proteomes" id="UP000215506">
    <property type="component" value="Unassembled WGS sequence"/>
</dbReference>
<evidence type="ECO:0000313" key="3">
    <source>
        <dbReference type="Proteomes" id="UP000215506"/>
    </source>
</evidence>
<evidence type="ECO:0008006" key="4">
    <source>
        <dbReference type="Google" id="ProtNLM"/>
    </source>
</evidence>